<sequence>MDVVRPVRDPRIPGFLGRLVGPAGEVAGTCFQVAPGVVATAWHVLDQLRCGQVGAWVGVDALGGTAKVAGAEVLATDPARDLAVLRRTMPLPGTAAVLEATDTVEFHTQIVVTGVAAVEDPGHDYRHLDATGSWQGGTVRDDRVALGRLTSSALVPGMSGAPVLRLTDGTVLGVVSARYNSANGWLRDTVWIARTEDLTALVRGIPGLTVARRLTLHDEVGAVLEVRGHDSPAPAAVATDQGPQEAAYEAARVLSALDKACKGIGRLGDLARALIAAAAREGGHSADEVEAFKSRIGSRGLDPRVLIPHMNQHEEALRRWSEPVPGCAAADRATGMLASFVRAFADALDELFAGLPSGTQRHLGEALADRNSVGLAGFLSALDTQLSPLRSTSVEAVLVQRPDKDSDAGTTTTVRATNQRRAGLGFVATQMLHLPAADPYVTGRATLVDQVAQTIDRHRRRHGSATAFLSGPPGVGTSTVAIEAARRLAPAFPGGVFHIDLHGLVPEAHRPARTVVRIVSEALDLQLGSGLQDDAADFAAFRAQLRDKAILLVLDNSRDAAHVAQLGKAPASCGLIVTSRDRVQSFADPGLVFRVEPLDRKSAVQVLSHYTEEHPSLHRIAHLCGDVPLALRMVGARLAGRGDLPLDYLVQLLEEESTRLDYLDSGDRAVRIAIKLSYDHLDAPARRTFRLIPAAPGSTVTGDEMGHGLDSPPRGQELLLNRLVDRSLAQHEFVRSFPDGPLATFNLYELVQLFAQEQLAEEEGPDEVRDFRHRLVARLCDRLDAIADQTPDAEISGELDPARFHAALAMAEQEGWQDLGTRLAVGLHVLYSARNELDSILEINDVRIDLHLRHGDPAKAAQTCLLVADELRNSAPVKAVQSARRAERIAREHGLAELAAKAAFELSKLLWDQDNAEDALKAGEQAATDLLALGKEAAAVPIVINNCYLALWTNENHRALTWGRKATDLADRWADLQHRDLAAAYRGRAERRAGNHLAAIDLARRSVHLSTERGNWWDVAVSAEDGAEAADDISDTATAVELRSIAADHWARNGNQTREVAALINLSATHMTADSYQQAQHALTRAEAIARNPENSVPGALQQESALRTEAVRLFVSATPETLPPAPAEDEDLNRLREVLRLHRIGDLSNAQARDQTLAILTSKTRHAPAWDKWNLRQELGEERPPLQQLT</sequence>
<reference evidence="1 2" key="1">
    <citation type="submission" date="2024-09" db="EMBL/GenBank/DDBJ databases">
        <authorList>
            <person name="Sun Q."/>
            <person name="Mori K."/>
        </authorList>
    </citation>
    <scope>NUCLEOTIDE SEQUENCE [LARGE SCALE GENOMIC DNA]</scope>
    <source>
        <strain evidence="1 2">TBRC 0563</strain>
    </source>
</reference>
<evidence type="ECO:0000313" key="1">
    <source>
        <dbReference type="EMBL" id="MFB9834781.1"/>
    </source>
</evidence>
<dbReference type="Pfam" id="PF13365">
    <property type="entry name" value="Trypsin_2"/>
    <property type="match status" value="1"/>
</dbReference>
<protein>
    <submittedName>
        <fullName evidence="1">Trypsin-like peptidase domain-containing protein</fullName>
    </submittedName>
</protein>
<dbReference type="SUPFAM" id="SSF50494">
    <property type="entry name" value="Trypsin-like serine proteases"/>
    <property type="match status" value="1"/>
</dbReference>
<dbReference type="PANTHER" id="PTHR47691:SF3">
    <property type="entry name" value="HTH-TYPE TRANSCRIPTIONAL REGULATOR RV0890C-RELATED"/>
    <property type="match status" value="1"/>
</dbReference>
<gene>
    <name evidence="1" type="ORF">ACFFNX_21580</name>
</gene>
<dbReference type="InterPro" id="IPR009003">
    <property type="entry name" value="Peptidase_S1_PA"/>
</dbReference>
<organism evidence="1 2">
    <name type="scientific">Actinoallomurus acaciae</name>
    <dbReference type="NCBI Taxonomy" id="502577"/>
    <lineage>
        <taxon>Bacteria</taxon>
        <taxon>Bacillati</taxon>
        <taxon>Actinomycetota</taxon>
        <taxon>Actinomycetes</taxon>
        <taxon>Streptosporangiales</taxon>
        <taxon>Thermomonosporaceae</taxon>
        <taxon>Actinoallomurus</taxon>
    </lineage>
</organism>
<dbReference type="Gene3D" id="3.40.50.300">
    <property type="entry name" value="P-loop containing nucleotide triphosphate hydrolases"/>
    <property type="match status" value="1"/>
</dbReference>
<dbReference type="SUPFAM" id="SSF52540">
    <property type="entry name" value="P-loop containing nucleoside triphosphate hydrolases"/>
    <property type="match status" value="1"/>
</dbReference>
<dbReference type="PRINTS" id="PR00364">
    <property type="entry name" value="DISEASERSIST"/>
</dbReference>
<dbReference type="InterPro" id="IPR027417">
    <property type="entry name" value="P-loop_NTPase"/>
</dbReference>
<dbReference type="Proteomes" id="UP001589627">
    <property type="component" value="Unassembled WGS sequence"/>
</dbReference>
<dbReference type="SUPFAM" id="SSF48452">
    <property type="entry name" value="TPR-like"/>
    <property type="match status" value="2"/>
</dbReference>
<keyword evidence="2" id="KW-1185">Reference proteome</keyword>
<name>A0ABV5YJP3_9ACTN</name>
<proteinExistence type="predicted"/>
<evidence type="ECO:0000313" key="2">
    <source>
        <dbReference type="Proteomes" id="UP001589627"/>
    </source>
</evidence>
<dbReference type="Gene3D" id="2.40.10.120">
    <property type="match status" value="1"/>
</dbReference>
<accession>A0ABV5YJP3</accession>
<comment type="caution">
    <text evidence="1">The sequence shown here is derived from an EMBL/GenBank/DDBJ whole genome shotgun (WGS) entry which is preliminary data.</text>
</comment>
<dbReference type="EMBL" id="JBHLZP010000159">
    <property type="protein sequence ID" value="MFB9834781.1"/>
    <property type="molecule type" value="Genomic_DNA"/>
</dbReference>
<dbReference type="PANTHER" id="PTHR47691">
    <property type="entry name" value="REGULATOR-RELATED"/>
    <property type="match status" value="1"/>
</dbReference>
<dbReference type="RefSeq" id="WP_378205045.1">
    <property type="nucleotide sequence ID" value="NZ_JBHLZP010000159.1"/>
</dbReference>
<dbReference type="InterPro" id="IPR011990">
    <property type="entry name" value="TPR-like_helical_dom_sf"/>
</dbReference>